<feature type="transmembrane region" description="Helical" evidence="1">
    <location>
        <begin position="141"/>
        <end position="163"/>
    </location>
</feature>
<evidence type="ECO:0000256" key="1">
    <source>
        <dbReference type="SAM" id="Phobius"/>
    </source>
</evidence>
<keyword evidence="1" id="KW-0812">Transmembrane</keyword>
<feature type="transmembrane region" description="Helical" evidence="1">
    <location>
        <begin position="477"/>
        <end position="497"/>
    </location>
</feature>
<proteinExistence type="predicted"/>
<gene>
    <name evidence="2" type="ORF">ND2E_1830</name>
</gene>
<dbReference type="OrthoDB" id="9776609at2"/>
<name>A0A099KVR3_COLPS</name>
<keyword evidence="1" id="KW-0472">Membrane</keyword>
<feature type="transmembrane region" description="Helical" evidence="1">
    <location>
        <begin position="201"/>
        <end position="225"/>
    </location>
</feature>
<dbReference type="PATRIC" id="fig|28229.4.peg.846"/>
<keyword evidence="1" id="KW-1133">Transmembrane helix</keyword>
<dbReference type="RefSeq" id="WP_033092567.1">
    <property type="nucleotide sequence ID" value="NZ_JQED01000005.1"/>
</dbReference>
<dbReference type="AlphaFoldDB" id="A0A099KVR3"/>
<evidence type="ECO:0000313" key="2">
    <source>
        <dbReference type="EMBL" id="KGJ94641.1"/>
    </source>
</evidence>
<dbReference type="Proteomes" id="UP000029843">
    <property type="component" value="Unassembled WGS sequence"/>
</dbReference>
<dbReference type="PANTHER" id="PTHR34219:SF3">
    <property type="entry name" value="BLL7967 PROTEIN"/>
    <property type="match status" value="1"/>
</dbReference>
<evidence type="ECO:0000313" key="3">
    <source>
        <dbReference type="Proteomes" id="UP000029843"/>
    </source>
</evidence>
<evidence type="ECO:0008006" key="4">
    <source>
        <dbReference type="Google" id="ProtNLM"/>
    </source>
</evidence>
<feature type="transmembrane region" description="Helical" evidence="1">
    <location>
        <begin position="417"/>
        <end position="436"/>
    </location>
</feature>
<feature type="transmembrane region" description="Helical" evidence="1">
    <location>
        <begin position="344"/>
        <end position="365"/>
    </location>
</feature>
<feature type="transmembrane region" description="Helical" evidence="1">
    <location>
        <begin position="443"/>
        <end position="465"/>
    </location>
</feature>
<accession>A0A099KVR3</accession>
<dbReference type="EMBL" id="JQED01000005">
    <property type="protein sequence ID" value="KGJ94641.1"/>
    <property type="molecule type" value="Genomic_DNA"/>
</dbReference>
<feature type="transmembrane region" description="Helical" evidence="1">
    <location>
        <begin position="386"/>
        <end position="411"/>
    </location>
</feature>
<comment type="caution">
    <text evidence="2">The sequence shown here is derived from an EMBL/GenBank/DDBJ whole genome shotgun (WGS) entry which is preliminary data.</text>
</comment>
<organism evidence="2 3">
    <name type="scientific">Colwellia psychrerythraea</name>
    <name type="common">Vibrio psychroerythus</name>
    <dbReference type="NCBI Taxonomy" id="28229"/>
    <lineage>
        <taxon>Bacteria</taxon>
        <taxon>Pseudomonadati</taxon>
        <taxon>Pseudomonadota</taxon>
        <taxon>Gammaproteobacteria</taxon>
        <taxon>Alteromonadales</taxon>
        <taxon>Colwelliaceae</taxon>
        <taxon>Colwellia</taxon>
    </lineage>
</organism>
<protein>
    <recommendedName>
        <fullName evidence="4">PepSY-associated TM helix domain protein</fullName>
    </recommendedName>
</protein>
<dbReference type="PANTHER" id="PTHR34219">
    <property type="entry name" value="IRON-REGULATED INNER MEMBRANE PROTEIN-RELATED"/>
    <property type="match status" value="1"/>
</dbReference>
<reference evidence="2 3" key="1">
    <citation type="submission" date="2014-08" db="EMBL/GenBank/DDBJ databases">
        <title>Genomic and Phenotypic Diversity of Colwellia psychrerythraea strains from Disparate Marine Basins.</title>
        <authorList>
            <person name="Techtmann S.M."/>
            <person name="Stelling S.C."/>
            <person name="Utturkar S.M."/>
            <person name="Alshibli N."/>
            <person name="Harris A."/>
            <person name="Brown S.D."/>
            <person name="Hazen T.C."/>
        </authorList>
    </citation>
    <scope>NUCLEOTIDE SEQUENCE [LARGE SCALE GENOMIC DNA]</scope>
    <source>
        <strain evidence="2 3">ND2E</strain>
    </source>
</reference>
<dbReference type="InterPro" id="IPR005625">
    <property type="entry name" value="PepSY-ass_TM"/>
</dbReference>
<sequence length="518" mass="58609">MKKYTLTNLTDAHGWLGIIISSLLFTVFFTGSISLFRDEIFQWSVQPTQTIEQGEILSVSKIMQLAIADRPFNAKEHLTIIPPSEETPYYKAYVDLIEEEAGREYIGLLLDPVSGKVVGEIDQFILAEFMYRLHRDLNIPYGVYLIGFVTLFFFFMVLSGILMHARKLIANFFQYRTDPHSRSKLLDMHNVIGTISLPFTLMYALSGLIFNLVIIYQIAFAIILYKGDQEALLNDAGVHSVEVEWQSKPHHYQHIDHLIEQYRHEFGHMPAVVRMYNYGDKSAAMHLIGRVDGMFAQRYEVALNLSDDSIIFKDDAKQHSEVRHGVDTLSELHFGGFAGINLRFIYFILGIAVCALIVTGNMLWIEKRQKRRHASQRSVKFLTHTTLVSTLGVGLACCVAFLAERLLPVALSNRADFVIYAFVSCLVLSAIVAVYINKQTLLVGSFVIASIVLILTVCSDWLMYSENLQLLWRANELTVFGMQAGLAVIAFLFIYIAHKLAKKKTKLGNETPGELVTA</sequence>
<dbReference type="Pfam" id="PF03929">
    <property type="entry name" value="PepSY_TM"/>
    <property type="match status" value="1"/>
</dbReference>
<feature type="transmembrane region" description="Helical" evidence="1">
    <location>
        <begin position="12"/>
        <end position="36"/>
    </location>
</feature>